<dbReference type="InterPro" id="IPR006433">
    <property type="entry name" value="Prohead_protease"/>
</dbReference>
<dbReference type="RefSeq" id="WP_207669714.1">
    <property type="nucleotide sequence ID" value="NZ_SLWV01000031.1"/>
</dbReference>
<proteinExistence type="predicted"/>
<dbReference type="NCBIfam" id="TIGR01543">
    <property type="entry name" value="proheadase_HK97"/>
    <property type="match status" value="1"/>
</dbReference>
<keyword evidence="2" id="KW-0645">Protease</keyword>
<dbReference type="Proteomes" id="UP000294919">
    <property type="component" value="Unassembled WGS sequence"/>
</dbReference>
<dbReference type="AlphaFoldDB" id="A0A4R2KHN1"/>
<feature type="domain" description="Prohead serine protease" evidence="4">
    <location>
        <begin position="25"/>
        <end position="182"/>
    </location>
</feature>
<protein>
    <recommendedName>
        <fullName evidence="4">Prohead serine protease domain-containing protein</fullName>
    </recommendedName>
</protein>
<dbReference type="InterPro" id="IPR054613">
    <property type="entry name" value="Peptidase_S78_dom"/>
</dbReference>
<reference evidence="5 6" key="1">
    <citation type="submission" date="2019-03" db="EMBL/GenBank/DDBJ databases">
        <title>Genomic Encyclopedia of Type Strains, Phase IV (KMG-IV): sequencing the most valuable type-strain genomes for metagenomic binning, comparative biology and taxonomic classification.</title>
        <authorList>
            <person name="Goeker M."/>
        </authorList>
    </citation>
    <scope>NUCLEOTIDE SEQUENCE [LARGE SCALE GENOMIC DNA]</scope>
    <source>
        <strain evidence="5 6">DSM 102940</strain>
    </source>
</reference>
<dbReference type="GO" id="GO:0006508">
    <property type="term" value="P:proteolysis"/>
    <property type="evidence" value="ECO:0007669"/>
    <property type="project" value="UniProtKB-KW"/>
</dbReference>
<dbReference type="EMBL" id="SLWV01000031">
    <property type="protein sequence ID" value="TCO69508.1"/>
    <property type="molecule type" value="Genomic_DNA"/>
</dbReference>
<evidence type="ECO:0000313" key="6">
    <source>
        <dbReference type="Proteomes" id="UP000294919"/>
    </source>
</evidence>
<evidence type="ECO:0000256" key="2">
    <source>
        <dbReference type="ARBA" id="ARBA00022670"/>
    </source>
</evidence>
<evidence type="ECO:0000259" key="4">
    <source>
        <dbReference type="Pfam" id="PF04586"/>
    </source>
</evidence>
<dbReference type="Pfam" id="PF04586">
    <property type="entry name" value="Peptidase_S78"/>
    <property type="match status" value="1"/>
</dbReference>
<organism evidence="5 6">
    <name type="scientific">Marinisporobacter balticus</name>
    <dbReference type="NCBI Taxonomy" id="2018667"/>
    <lineage>
        <taxon>Bacteria</taxon>
        <taxon>Bacillati</taxon>
        <taxon>Bacillota</taxon>
        <taxon>Clostridia</taxon>
        <taxon>Peptostreptococcales</taxon>
        <taxon>Thermotaleaceae</taxon>
        <taxon>Marinisporobacter</taxon>
    </lineage>
</organism>
<gene>
    <name evidence="5" type="ORF">EV214_13132</name>
</gene>
<keyword evidence="3" id="KW-0378">Hydrolase</keyword>
<evidence type="ECO:0000256" key="3">
    <source>
        <dbReference type="ARBA" id="ARBA00022801"/>
    </source>
</evidence>
<sequence length="210" mass="24593">MTIEIVKNDKLKRENREFRQFKEFEIRASDSKGEGGQSKELYVEGYAATYNEPTVLWEYDGIEYKEQIDDKAFNEADMSDVIFNYNHSGKVMARTRNKTLELKTDSKGLFIRAKLDGTEEGRKLYEEIKGGYIDRMSFAFTVQESSYDSDNHIRTIRKIKKIYDVSAVDIPAYDTTSISARSFFELEREKEHKVLENAELRKKLILKTYL</sequence>
<comment type="caution">
    <text evidence="5">The sequence shown here is derived from an EMBL/GenBank/DDBJ whole genome shotgun (WGS) entry which is preliminary data.</text>
</comment>
<name>A0A4R2KHN1_9FIRM</name>
<evidence type="ECO:0000256" key="1">
    <source>
        <dbReference type="ARBA" id="ARBA00022612"/>
    </source>
</evidence>
<accession>A0A4R2KHN1</accession>
<keyword evidence="1" id="KW-1188">Viral release from host cell</keyword>
<keyword evidence="6" id="KW-1185">Reference proteome</keyword>
<dbReference type="GO" id="GO:0008233">
    <property type="term" value="F:peptidase activity"/>
    <property type="evidence" value="ECO:0007669"/>
    <property type="project" value="UniProtKB-KW"/>
</dbReference>
<evidence type="ECO:0000313" key="5">
    <source>
        <dbReference type="EMBL" id="TCO69508.1"/>
    </source>
</evidence>